<gene>
    <name evidence="9" type="ORF">SLNWT_1791</name>
</gene>
<keyword evidence="4" id="KW-0560">Oxidoreductase</keyword>
<dbReference type="EMBL" id="CP010519">
    <property type="protein sequence ID" value="AJE82167.1"/>
    <property type="molecule type" value="Genomic_DNA"/>
</dbReference>
<feature type="domain" description="Pyridoxine 5'-phosphate oxidase dimerisation C-terminal" evidence="8">
    <location>
        <begin position="200"/>
        <end position="242"/>
    </location>
</feature>
<feature type="binding site" evidence="5">
    <location>
        <position position="111"/>
    </location>
    <ligand>
        <name>FMN</name>
        <dbReference type="ChEBI" id="CHEBI:58210"/>
    </ligand>
</feature>
<dbReference type="InterPro" id="IPR019576">
    <property type="entry name" value="Pyridoxamine_oxidase_dimer_C"/>
</dbReference>
<dbReference type="Gene3D" id="2.30.110.10">
    <property type="entry name" value="Electron Transport, Fmn-binding Protein, Chain A"/>
    <property type="match status" value="1"/>
</dbReference>
<feature type="binding site" evidence="5">
    <location>
        <position position="223"/>
    </location>
    <ligand>
        <name>FMN</name>
        <dbReference type="ChEBI" id="CHEBI:58210"/>
    </ligand>
</feature>
<dbReference type="GO" id="GO:0008615">
    <property type="term" value="P:pyridoxine biosynthetic process"/>
    <property type="evidence" value="ECO:0007669"/>
    <property type="project" value="InterPro"/>
</dbReference>
<reference evidence="9 10" key="1">
    <citation type="submission" date="2015-01" db="EMBL/GenBank/DDBJ databases">
        <title>Enhanced salinomycin production by adjusting the supply of polyketide extender units in Streptomyce albus DSM 41398.</title>
        <authorList>
            <person name="Lu C."/>
        </authorList>
    </citation>
    <scope>NUCLEOTIDE SEQUENCE [LARGE SCALE GENOMIC DNA]</scope>
    <source>
        <strain evidence="10">ATCC 21838 / DSM 41398 / FERM P-419 / JCM 4703 / NBRC 107858</strain>
    </source>
</reference>
<dbReference type="Proteomes" id="UP000031523">
    <property type="component" value="Chromosome"/>
</dbReference>
<evidence type="ECO:0000256" key="4">
    <source>
        <dbReference type="ARBA" id="ARBA00023002"/>
    </source>
</evidence>
<accession>A0A0B5EVL1</accession>
<evidence type="ECO:0000256" key="2">
    <source>
        <dbReference type="ARBA" id="ARBA00022630"/>
    </source>
</evidence>
<organism evidence="9 10">
    <name type="scientific">Streptomyces albus (strain ATCC 21838 / DSM 41398 / FERM P-419 / JCM 4703 / NBRC 107858)</name>
    <dbReference type="NCBI Taxonomy" id="1081613"/>
    <lineage>
        <taxon>Bacteria</taxon>
        <taxon>Bacillati</taxon>
        <taxon>Actinomycetota</taxon>
        <taxon>Actinomycetes</taxon>
        <taxon>Kitasatosporales</taxon>
        <taxon>Streptomycetaceae</taxon>
        <taxon>Streptomyces</taxon>
    </lineage>
</organism>
<feature type="binding site" evidence="5">
    <location>
        <position position="133"/>
    </location>
    <ligand>
        <name>FMN</name>
        <dbReference type="ChEBI" id="CHEBI:58210"/>
    </ligand>
</feature>
<name>A0A0B5EVL1_STRA4</name>
<dbReference type="KEGG" id="sals:SLNWT_1791"/>
<sequence>MEDDPTAPARTGHRPAAQDGADEPPSVRDWLRGLPVFAGPPADFDPSRAPEDPVELFLGWLREAVAAGVPEAHAMTLSTVGEDGGPDARVLILKNVDAEGWQFAVHAHSPKGRQLTERPRAALTFYWPRQARQVRVRGTVAPASAGQSAADLLARAPSARAEVLLGRQSEHLESAGERDRAFRAALARIAADPALVSPEWTLHTLVPARIEFWQAAEDRLHKRLRYERPDRHHPWERHLLWP</sequence>
<dbReference type="PANTHER" id="PTHR10851:SF0">
    <property type="entry name" value="PYRIDOXINE-5'-PHOSPHATE OXIDASE"/>
    <property type="match status" value="1"/>
</dbReference>
<dbReference type="GO" id="GO:0004733">
    <property type="term" value="F:pyridoxamine phosphate oxidase activity"/>
    <property type="evidence" value="ECO:0007669"/>
    <property type="project" value="InterPro"/>
</dbReference>
<protein>
    <submittedName>
        <fullName evidence="9">Pyridoxal 5'-phosphate synthase</fullName>
    </submittedName>
</protein>
<dbReference type="Pfam" id="PF10590">
    <property type="entry name" value="PNP_phzG_C"/>
    <property type="match status" value="1"/>
</dbReference>
<evidence type="ECO:0000259" key="8">
    <source>
        <dbReference type="Pfam" id="PF10590"/>
    </source>
</evidence>
<dbReference type="PANTHER" id="PTHR10851">
    <property type="entry name" value="PYRIDOXINE-5-PHOSPHATE OXIDASE"/>
    <property type="match status" value="1"/>
</dbReference>
<dbReference type="PIRSF" id="PIRSF000190">
    <property type="entry name" value="Pyd_amn-ph_oxd"/>
    <property type="match status" value="1"/>
</dbReference>
<evidence type="ECO:0000313" key="9">
    <source>
        <dbReference type="EMBL" id="AJE82167.1"/>
    </source>
</evidence>
<proteinExistence type="inferred from homology"/>
<dbReference type="GO" id="GO:0010181">
    <property type="term" value="F:FMN binding"/>
    <property type="evidence" value="ECO:0007669"/>
    <property type="project" value="InterPro"/>
</dbReference>
<feature type="binding site" evidence="5">
    <location>
        <begin position="89"/>
        <end position="94"/>
    </location>
    <ligand>
        <name>FMN</name>
        <dbReference type="ChEBI" id="CHEBI:58210"/>
    </ligand>
</feature>
<dbReference type="NCBIfam" id="NF004231">
    <property type="entry name" value="PRK05679.1"/>
    <property type="match status" value="1"/>
</dbReference>
<evidence type="ECO:0000256" key="5">
    <source>
        <dbReference type="PIRSR" id="PIRSR000190-2"/>
    </source>
</evidence>
<feature type="binding site" evidence="5">
    <location>
        <position position="213"/>
    </location>
    <ligand>
        <name>FMN</name>
        <dbReference type="ChEBI" id="CHEBI:58210"/>
    </ligand>
</feature>
<keyword evidence="2" id="KW-0285">Flavoprotein</keyword>
<dbReference type="SUPFAM" id="SSF50475">
    <property type="entry name" value="FMN-binding split barrel"/>
    <property type="match status" value="1"/>
</dbReference>
<keyword evidence="3 5" id="KW-0288">FMN</keyword>
<dbReference type="AlphaFoldDB" id="A0A0B5EVL1"/>
<evidence type="ECO:0000256" key="3">
    <source>
        <dbReference type="ARBA" id="ARBA00022643"/>
    </source>
</evidence>
<dbReference type="InterPro" id="IPR000659">
    <property type="entry name" value="Pyridox_Oxase"/>
</dbReference>
<feature type="domain" description="Pyridoxamine 5'-phosphate oxidase N-terminal" evidence="7">
    <location>
        <begin position="61"/>
        <end position="160"/>
    </location>
</feature>
<evidence type="ECO:0000259" key="7">
    <source>
        <dbReference type="Pfam" id="PF01243"/>
    </source>
</evidence>
<dbReference type="Pfam" id="PF01243">
    <property type="entry name" value="PNPOx_N"/>
    <property type="match status" value="1"/>
</dbReference>
<comment type="similarity">
    <text evidence="1">Belongs to the pyridoxamine 5'-phosphate oxidase family.</text>
</comment>
<evidence type="ECO:0000256" key="6">
    <source>
        <dbReference type="SAM" id="MobiDB-lite"/>
    </source>
</evidence>
<keyword evidence="10" id="KW-1185">Reference proteome</keyword>
<dbReference type="InterPro" id="IPR012349">
    <property type="entry name" value="Split_barrel_FMN-bd"/>
</dbReference>
<feature type="binding site" evidence="5">
    <location>
        <begin position="168"/>
        <end position="169"/>
    </location>
    <ligand>
        <name>FMN</name>
        <dbReference type="ChEBI" id="CHEBI:58210"/>
    </ligand>
</feature>
<comment type="cofactor">
    <cofactor evidence="5">
        <name>FMN</name>
        <dbReference type="ChEBI" id="CHEBI:58210"/>
    </cofactor>
    <text evidence="5">Binds 1 FMN per subunit.</text>
</comment>
<evidence type="ECO:0000313" key="10">
    <source>
        <dbReference type="Proteomes" id="UP000031523"/>
    </source>
</evidence>
<dbReference type="InterPro" id="IPR011576">
    <property type="entry name" value="Pyridox_Oxase_N"/>
</dbReference>
<feature type="region of interest" description="Disordered" evidence="6">
    <location>
        <begin position="1"/>
        <end position="33"/>
    </location>
</feature>
<evidence type="ECO:0000256" key="1">
    <source>
        <dbReference type="ARBA" id="ARBA00007301"/>
    </source>
</evidence>